<dbReference type="GO" id="GO:0005524">
    <property type="term" value="F:ATP binding"/>
    <property type="evidence" value="ECO:0007669"/>
    <property type="project" value="UniProtKB-KW"/>
</dbReference>
<evidence type="ECO:0000256" key="2">
    <source>
        <dbReference type="ARBA" id="ARBA00006752"/>
    </source>
</evidence>
<dbReference type="PANTHER" id="PTHR11937">
    <property type="entry name" value="ACTIN"/>
    <property type="match status" value="1"/>
</dbReference>
<evidence type="ECO:0000313" key="10">
    <source>
        <dbReference type="EMBL" id="VDK23030.1"/>
    </source>
</evidence>
<protein>
    <submittedName>
        <fullName evidence="12">Actin-like protein 53D (inferred by orthology to a D. melanogaster protein)</fullName>
    </submittedName>
</protein>
<evidence type="ECO:0000256" key="6">
    <source>
        <dbReference type="ARBA" id="ARBA00022840"/>
    </source>
</evidence>
<keyword evidence="4" id="KW-0547">Nucleotide-binding</keyword>
<evidence type="ECO:0000313" key="12">
    <source>
        <dbReference type="WBParaSite" id="ASIM_0000425801-mRNA-1"/>
    </source>
</evidence>
<dbReference type="FunFam" id="3.90.640.10:FF:000047">
    <property type="entry name" value="Actin, alpha skeletal muscle"/>
    <property type="match status" value="1"/>
</dbReference>
<dbReference type="InterPro" id="IPR004000">
    <property type="entry name" value="Actin"/>
</dbReference>
<comment type="similarity">
    <text evidence="2 9">Belongs to the actin family.</text>
</comment>
<evidence type="ECO:0000256" key="1">
    <source>
        <dbReference type="ARBA" id="ARBA00004245"/>
    </source>
</evidence>
<evidence type="ECO:0000256" key="9">
    <source>
        <dbReference type="RuleBase" id="RU000487"/>
    </source>
</evidence>
<dbReference type="InterPro" id="IPR043129">
    <property type="entry name" value="ATPase_NBD"/>
</dbReference>
<name>A0A0M3J9J3_ANISI</name>
<dbReference type="EMBL" id="UYRR01006841">
    <property type="protein sequence ID" value="VDK23030.1"/>
    <property type="molecule type" value="Genomic_DNA"/>
</dbReference>
<dbReference type="Gene3D" id="3.90.640.10">
    <property type="entry name" value="Actin, Chain A, domain 4"/>
    <property type="match status" value="1"/>
</dbReference>
<evidence type="ECO:0000256" key="3">
    <source>
        <dbReference type="ARBA" id="ARBA00022490"/>
    </source>
</evidence>
<keyword evidence="11" id="KW-1185">Reference proteome</keyword>
<accession>A0A0M3J9J3</accession>
<dbReference type="SUPFAM" id="SSF53067">
    <property type="entry name" value="Actin-like ATPase domain"/>
    <property type="match status" value="2"/>
</dbReference>
<dbReference type="SMART" id="SM00268">
    <property type="entry name" value="ACTIN"/>
    <property type="match status" value="1"/>
</dbReference>
<keyword evidence="6" id="KW-0067">ATP-binding</keyword>
<dbReference type="WBParaSite" id="ASIM_0000425801-mRNA-1">
    <property type="protein sequence ID" value="ASIM_0000425801-mRNA-1"/>
    <property type="gene ID" value="ASIM_0000425801"/>
</dbReference>
<evidence type="ECO:0000256" key="7">
    <source>
        <dbReference type="ARBA" id="ARBA00023212"/>
    </source>
</evidence>
<comment type="catalytic activity">
    <reaction evidence="8">
        <text>ATP + H2O = ADP + phosphate + H(+)</text>
        <dbReference type="Rhea" id="RHEA:13065"/>
        <dbReference type="ChEBI" id="CHEBI:15377"/>
        <dbReference type="ChEBI" id="CHEBI:15378"/>
        <dbReference type="ChEBI" id="CHEBI:30616"/>
        <dbReference type="ChEBI" id="CHEBI:43474"/>
        <dbReference type="ChEBI" id="CHEBI:456216"/>
    </reaction>
</comment>
<evidence type="ECO:0000256" key="4">
    <source>
        <dbReference type="ARBA" id="ARBA00022741"/>
    </source>
</evidence>
<reference evidence="10 11" key="2">
    <citation type="submission" date="2018-11" db="EMBL/GenBank/DDBJ databases">
        <authorList>
            <consortium name="Pathogen Informatics"/>
        </authorList>
    </citation>
    <scope>NUCLEOTIDE SEQUENCE [LARGE SCALE GENOMIC DNA]</scope>
</reference>
<dbReference type="FunFam" id="3.30.420.40:FF:000148">
    <property type="entry name" value="Actin, alpha skeletal muscle"/>
    <property type="match status" value="1"/>
</dbReference>
<dbReference type="Proteomes" id="UP000267096">
    <property type="component" value="Unassembled WGS sequence"/>
</dbReference>
<dbReference type="PRINTS" id="PR00190">
    <property type="entry name" value="ACTIN"/>
</dbReference>
<sequence length="342" mass="37960">MASATTIVLDNGAGFIKAGFAGDDAPQAVFPSIVGHPKTRGQRSYVGDEAQSKRRILNVNRPIEDGIVTNWDDMEKILHHTFNNELRVAPEEHSVLIADPPVNIRENREKMSEMMSETFHVRECSFVTQQQLSLLATGRSTGVVIDLGYDSTYVVPIINEKVQHQAIMRSDVAGRLLTDYLMKMLAERGFASVSADEREVGRDIKEKLCFVALDFEQEMATAASSSSLEKAYELPDGQLITVSNERFRCPELLFRPYFVGSESDGIHEIIYNSIMACASRYRDELFANIVLSGGSSMFPGIADRLEKEMTDLTSGGRKIEIIAKPEREDLPWIGGSITASKS</sequence>
<keyword evidence="5" id="KW-0378">Hydrolase</keyword>
<proteinExistence type="inferred from homology"/>
<dbReference type="OrthoDB" id="5132116at2759"/>
<gene>
    <name evidence="10" type="ORF">ASIM_LOCUS4073</name>
</gene>
<dbReference type="GO" id="GO:0016787">
    <property type="term" value="F:hydrolase activity"/>
    <property type="evidence" value="ECO:0007669"/>
    <property type="project" value="UniProtKB-KW"/>
</dbReference>
<evidence type="ECO:0000313" key="11">
    <source>
        <dbReference type="Proteomes" id="UP000267096"/>
    </source>
</evidence>
<comment type="subcellular location">
    <subcellularLocation>
        <location evidence="1">Cytoplasm</location>
        <location evidence="1">Cytoskeleton</location>
    </subcellularLocation>
</comment>
<evidence type="ECO:0000256" key="5">
    <source>
        <dbReference type="ARBA" id="ARBA00022801"/>
    </source>
</evidence>
<dbReference type="Pfam" id="PF00022">
    <property type="entry name" value="Actin"/>
    <property type="match status" value="1"/>
</dbReference>
<evidence type="ECO:0000256" key="8">
    <source>
        <dbReference type="ARBA" id="ARBA00049360"/>
    </source>
</evidence>
<keyword evidence="7" id="KW-0206">Cytoskeleton</keyword>
<reference evidence="12" key="1">
    <citation type="submission" date="2017-02" db="UniProtKB">
        <authorList>
            <consortium name="WormBaseParasite"/>
        </authorList>
    </citation>
    <scope>IDENTIFICATION</scope>
</reference>
<organism evidence="12">
    <name type="scientific">Anisakis simplex</name>
    <name type="common">Herring worm</name>
    <dbReference type="NCBI Taxonomy" id="6269"/>
    <lineage>
        <taxon>Eukaryota</taxon>
        <taxon>Metazoa</taxon>
        <taxon>Ecdysozoa</taxon>
        <taxon>Nematoda</taxon>
        <taxon>Chromadorea</taxon>
        <taxon>Rhabditida</taxon>
        <taxon>Spirurina</taxon>
        <taxon>Ascaridomorpha</taxon>
        <taxon>Ascaridoidea</taxon>
        <taxon>Anisakidae</taxon>
        <taxon>Anisakis</taxon>
        <taxon>Anisakis simplex complex</taxon>
    </lineage>
</organism>
<dbReference type="GO" id="GO:0005856">
    <property type="term" value="C:cytoskeleton"/>
    <property type="evidence" value="ECO:0007669"/>
    <property type="project" value="UniProtKB-SubCell"/>
</dbReference>
<dbReference type="AlphaFoldDB" id="A0A0M3J9J3"/>
<dbReference type="Gene3D" id="3.30.420.40">
    <property type="match status" value="2"/>
</dbReference>
<keyword evidence="3" id="KW-0963">Cytoplasm</keyword>